<dbReference type="Proteomes" id="UP000774326">
    <property type="component" value="Unassembled WGS sequence"/>
</dbReference>
<reference evidence="1" key="2">
    <citation type="submission" date="2021-01" db="EMBL/GenBank/DDBJ databases">
        <authorList>
            <person name="Schikora-Tamarit M.A."/>
        </authorList>
    </citation>
    <scope>NUCLEOTIDE SEQUENCE</scope>
    <source>
        <strain evidence="1">CBS2887</strain>
    </source>
</reference>
<dbReference type="AlphaFoldDB" id="A0A9P8TNT6"/>
<sequence length="83" mass="9132">MFPLAKTWTFNCVPGTSFKKYKLYCLVILQAVASSSTTSPLRKVRIIIIPSSPLSSFTDVTSESNFRSSRLESQAAKPSSVNL</sequence>
<organism evidence="1 2">
    <name type="scientific">Wickerhamomyces pijperi</name>
    <name type="common">Yeast</name>
    <name type="synonym">Pichia pijperi</name>
    <dbReference type="NCBI Taxonomy" id="599730"/>
    <lineage>
        <taxon>Eukaryota</taxon>
        <taxon>Fungi</taxon>
        <taxon>Dikarya</taxon>
        <taxon>Ascomycota</taxon>
        <taxon>Saccharomycotina</taxon>
        <taxon>Saccharomycetes</taxon>
        <taxon>Phaffomycetales</taxon>
        <taxon>Wickerhamomycetaceae</taxon>
        <taxon>Wickerhamomyces</taxon>
    </lineage>
</organism>
<evidence type="ECO:0000313" key="2">
    <source>
        <dbReference type="Proteomes" id="UP000774326"/>
    </source>
</evidence>
<name>A0A9P8TNT6_WICPI</name>
<dbReference type="EMBL" id="JAEUBG010001443">
    <property type="protein sequence ID" value="KAH3686433.1"/>
    <property type="molecule type" value="Genomic_DNA"/>
</dbReference>
<keyword evidence="2" id="KW-1185">Reference proteome</keyword>
<comment type="caution">
    <text evidence="1">The sequence shown here is derived from an EMBL/GenBank/DDBJ whole genome shotgun (WGS) entry which is preliminary data.</text>
</comment>
<proteinExistence type="predicted"/>
<gene>
    <name evidence="1" type="ORF">WICPIJ_002613</name>
</gene>
<reference evidence="1" key="1">
    <citation type="journal article" date="2021" name="Open Biol.">
        <title>Shared evolutionary footprints suggest mitochondrial oxidative damage underlies multiple complex I losses in fungi.</title>
        <authorList>
            <person name="Schikora-Tamarit M.A."/>
            <person name="Marcet-Houben M."/>
            <person name="Nosek J."/>
            <person name="Gabaldon T."/>
        </authorList>
    </citation>
    <scope>NUCLEOTIDE SEQUENCE</scope>
    <source>
        <strain evidence="1">CBS2887</strain>
    </source>
</reference>
<accession>A0A9P8TNT6</accession>
<protein>
    <submittedName>
        <fullName evidence="1">Uncharacterized protein</fullName>
    </submittedName>
</protein>
<evidence type="ECO:0000313" key="1">
    <source>
        <dbReference type="EMBL" id="KAH3686433.1"/>
    </source>
</evidence>